<proteinExistence type="predicted"/>
<evidence type="ECO:0000313" key="2">
    <source>
        <dbReference type="Proteomes" id="UP001595993"/>
    </source>
</evidence>
<accession>A0ABV9G4T2</accession>
<dbReference type="EMBL" id="JBHSFE010000011">
    <property type="protein sequence ID" value="MFC4609057.1"/>
    <property type="molecule type" value="Genomic_DNA"/>
</dbReference>
<sequence length="125" mass="12906">MRAGRQALTAVLDESVNSVPEAMEAISSQFAEQGQVLKALDRQLATYHQRRYEAKALTNAAADGQPQQPSVGSMAAAQASLIGLGMVPGVGALAGAVDPAQVARGAEHVRAGTAGRTHAGRRCAW</sequence>
<evidence type="ECO:0000313" key="1">
    <source>
        <dbReference type="EMBL" id="MFC4609057.1"/>
    </source>
</evidence>
<protein>
    <submittedName>
        <fullName evidence="1">Uncharacterized protein</fullName>
    </submittedName>
</protein>
<name>A0ABV9G4T2_9ACTN</name>
<dbReference type="Proteomes" id="UP001595993">
    <property type="component" value="Unassembled WGS sequence"/>
</dbReference>
<dbReference type="RefSeq" id="WP_381195338.1">
    <property type="nucleotide sequence ID" value="NZ_JBHSFE010000011.1"/>
</dbReference>
<organism evidence="1 2">
    <name type="scientific">Streptomyces maoxianensis</name>
    <dbReference type="NCBI Taxonomy" id="1459942"/>
    <lineage>
        <taxon>Bacteria</taxon>
        <taxon>Bacillati</taxon>
        <taxon>Actinomycetota</taxon>
        <taxon>Actinomycetes</taxon>
        <taxon>Kitasatosporales</taxon>
        <taxon>Streptomycetaceae</taxon>
        <taxon>Streptomyces</taxon>
    </lineage>
</organism>
<comment type="caution">
    <text evidence="1">The sequence shown here is derived from an EMBL/GenBank/DDBJ whole genome shotgun (WGS) entry which is preliminary data.</text>
</comment>
<reference evidence="2" key="1">
    <citation type="journal article" date="2019" name="Int. J. Syst. Evol. Microbiol.">
        <title>The Global Catalogue of Microorganisms (GCM) 10K type strain sequencing project: providing services to taxonomists for standard genome sequencing and annotation.</title>
        <authorList>
            <consortium name="The Broad Institute Genomics Platform"/>
            <consortium name="The Broad Institute Genome Sequencing Center for Infectious Disease"/>
            <person name="Wu L."/>
            <person name="Ma J."/>
        </authorList>
    </citation>
    <scope>NUCLEOTIDE SEQUENCE [LARGE SCALE GENOMIC DNA]</scope>
    <source>
        <strain evidence="2">CGMCC 4.7139</strain>
    </source>
</reference>
<gene>
    <name evidence="1" type="ORF">ACFO9E_14710</name>
</gene>
<keyword evidence="2" id="KW-1185">Reference proteome</keyword>